<reference evidence="1 2" key="1">
    <citation type="submission" date="2024-02" db="EMBL/GenBank/DDBJ databases">
        <title>Chromosome-level genome assembly of the Eurasian Minnow (Phoxinus phoxinus).</title>
        <authorList>
            <person name="Oriowo T.O."/>
            <person name="Martin S."/>
            <person name="Stange M."/>
            <person name="Chrysostomakis Y."/>
            <person name="Brown T."/>
            <person name="Winkler S."/>
            <person name="Kukowka S."/>
            <person name="Myers E.W."/>
            <person name="Bohne A."/>
        </authorList>
    </citation>
    <scope>NUCLEOTIDE SEQUENCE [LARGE SCALE GENOMIC DNA]</scope>
    <source>
        <strain evidence="1">ZFMK-TIS-60720</strain>
        <tissue evidence="1">Whole Organism</tissue>
    </source>
</reference>
<name>A0AAN9DPG5_9TELE</name>
<dbReference type="EMBL" id="JAYKXH010000001">
    <property type="protein sequence ID" value="KAK7176341.1"/>
    <property type="molecule type" value="Genomic_DNA"/>
</dbReference>
<proteinExistence type="predicted"/>
<comment type="caution">
    <text evidence="1">The sequence shown here is derived from an EMBL/GenBank/DDBJ whole genome shotgun (WGS) entry which is preliminary data.</text>
</comment>
<evidence type="ECO:0000313" key="2">
    <source>
        <dbReference type="Proteomes" id="UP001364617"/>
    </source>
</evidence>
<dbReference type="Proteomes" id="UP001364617">
    <property type="component" value="Unassembled WGS sequence"/>
</dbReference>
<sequence length="112" mass="13009">MEPRFTENEGMRKRLMKQPRWSGILSFCWAQLGSVYSFPSLSCSLFLIDSLQLSVREQLHTITPGRRFLVHSLAFTHTHRPTRLLVPLSPFTYQTKAGVCAESRRRRRSGEK</sequence>
<protein>
    <submittedName>
        <fullName evidence="1">Uncharacterized protein</fullName>
    </submittedName>
</protein>
<keyword evidence="2" id="KW-1185">Reference proteome</keyword>
<gene>
    <name evidence="1" type="ORF">R3I93_000558</name>
</gene>
<organism evidence="1 2">
    <name type="scientific">Phoxinus phoxinus</name>
    <name type="common">Eurasian minnow</name>
    <dbReference type="NCBI Taxonomy" id="58324"/>
    <lineage>
        <taxon>Eukaryota</taxon>
        <taxon>Metazoa</taxon>
        <taxon>Chordata</taxon>
        <taxon>Craniata</taxon>
        <taxon>Vertebrata</taxon>
        <taxon>Euteleostomi</taxon>
        <taxon>Actinopterygii</taxon>
        <taxon>Neopterygii</taxon>
        <taxon>Teleostei</taxon>
        <taxon>Ostariophysi</taxon>
        <taxon>Cypriniformes</taxon>
        <taxon>Leuciscidae</taxon>
        <taxon>Phoxininae</taxon>
        <taxon>Phoxinus</taxon>
    </lineage>
</organism>
<evidence type="ECO:0000313" key="1">
    <source>
        <dbReference type="EMBL" id="KAK7176341.1"/>
    </source>
</evidence>
<accession>A0AAN9DPG5</accession>
<dbReference type="AlphaFoldDB" id="A0AAN9DPG5"/>